<sequence>MCIPPAAEPFESRGHDGGDGPAREPPCGTGQPVVWARCPSSSATAADAGADAGERGADRCRGRPHPSPPCRRDAQAANPSARAPSGTQAANPSPRAAFGAQAVADAAGMRRRAGGQYASTARARGFGGVCRVQSISSTTSTERPIRGQASPTVRPLRGRHQGTTPPSSNI</sequence>
<organism evidence="2 3">
    <name type="scientific">Streptomyces hygroscopicus</name>
    <dbReference type="NCBI Taxonomy" id="1912"/>
    <lineage>
        <taxon>Bacteria</taxon>
        <taxon>Bacillati</taxon>
        <taxon>Actinomycetota</taxon>
        <taxon>Actinomycetes</taxon>
        <taxon>Kitasatosporales</taxon>
        <taxon>Streptomycetaceae</taxon>
        <taxon>Streptomyces</taxon>
        <taxon>Streptomyces violaceusniger group</taxon>
    </lineage>
</organism>
<proteinExistence type="predicted"/>
<feature type="compositionally biased region" description="Polar residues" evidence="1">
    <location>
        <begin position="161"/>
        <end position="170"/>
    </location>
</feature>
<name>A0ABQ3U521_STRHY</name>
<feature type="region of interest" description="Disordered" evidence="1">
    <location>
        <begin position="134"/>
        <end position="170"/>
    </location>
</feature>
<feature type="compositionally biased region" description="Basic and acidic residues" evidence="1">
    <location>
        <begin position="10"/>
        <end position="22"/>
    </location>
</feature>
<gene>
    <name evidence="2" type="ORF">TPA0910_51380</name>
</gene>
<keyword evidence="3" id="KW-1185">Reference proteome</keyword>
<dbReference type="EMBL" id="BNEK01000005">
    <property type="protein sequence ID" value="GHJ30705.1"/>
    <property type="molecule type" value="Genomic_DNA"/>
</dbReference>
<feature type="compositionally biased region" description="Basic and acidic residues" evidence="1">
    <location>
        <begin position="52"/>
        <end position="61"/>
    </location>
</feature>
<feature type="region of interest" description="Disordered" evidence="1">
    <location>
        <begin position="1"/>
        <end position="97"/>
    </location>
</feature>
<dbReference type="Proteomes" id="UP001054854">
    <property type="component" value="Unassembled WGS sequence"/>
</dbReference>
<reference evidence="2" key="1">
    <citation type="submission" date="2024-05" db="EMBL/GenBank/DDBJ databases">
        <title>Whole genome shotgun sequence of Streptomyces hygroscopicus NBRC 113678.</title>
        <authorList>
            <person name="Komaki H."/>
            <person name="Tamura T."/>
        </authorList>
    </citation>
    <scope>NUCLEOTIDE SEQUENCE</scope>
    <source>
        <strain evidence="2">N11-34</strain>
    </source>
</reference>
<evidence type="ECO:0000256" key="1">
    <source>
        <dbReference type="SAM" id="MobiDB-lite"/>
    </source>
</evidence>
<evidence type="ECO:0000313" key="2">
    <source>
        <dbReference type="EMBL" id="GHJ30705.1"/>
    </source>
</evidence>
<protein>
    <submittedName>
        <fullName evidence="2">Uncharacterized protein</fullName>
    </submittedName>
</protein>
<accession>A0ABQ3U521</accession>
<evidence type="ECO:0000313" key="3">
    <source>
        <dbReference type="Proteomes" id="UP001054854"/>
    </source>
</evidence>
<comment type="caution">
    <text evidence="2">The sequence shown here is derived from an EMBL/GenBank/DDBJ whole genome shotgun (WGS) entry which is preliminary data.</text>
</comment>